<evidence type="ECO:0000313" key="1">
    <source>
        <dbReference type="EMBL" id="KAB1075401.1"/>
    </source>
</evidence>
<evidence type="ECO:0000313" key="2">
    <source>
        <dbReference type="Proteomes" id="UP000474159"/>
    </source>
</evidence>
<sequence length="76" mass="8036">MLGELQPADVTAAIDAFFALGDPGLVPLGEKYELDVASAVAAHPFASKTLYRRTAGVSARRAAVRSAILLARPEKR</sequence>
<dbReference type="Proteomes" id="UP000474159">
    <property type="component" value="Unassembled WGS sequence"/>
</dbReference>
<keyword evidence="2" id="KW-1185">Reference proteome</keyword>
<protein>
    <submittedName>
        <fullName evidence="1">Uncharacterized protein</fullName>
    </submittedName>
</protein>
<proteinExistence type="predicted"/>
<dbReference type="RefSeq" id="WP_151003370.1">
    <property type="nucleotide sequence ID" value="NZ_BPQY01000036.1"/>
</dbReference>
<organism evidence="1 2">
    <name type="scientific">Methylobacterium soli</name>
    <dbReference type="NCBI Taxonomy" id="553447"/>
    <lineage>
        <taxon>Bacteria</taxon>
        <taxon>Pseudomonadati</taxon>
        <taxon>Pseudomonadota</taxon>
        <taxon>Alphaproteobacteria</taxon>
        <taxon>Hyphomicrobiales</taxon>
        <taxon>Methylobacteriaceae</taxon>
        <taxon>Methylobacterium</taxon>
    </lineage>
</organism>
<gene>
    <name evidence="1" type="ORF">F6X53_24850</name>
</gene>
<dbReference type="EMBL" id="VZZK01000034">
    <property type="protein sequence ID" value="KAB1075401.1"/>
    <property type="molecule type" value="Genomic_DNA"/>
</dbReference>
<name>A0A6L3SUG6_9HYPH</name>
<accession>A0A6L3SUG6</accession>
<reference evidence="1 2" key="1">
    <citation type="submission" date="2019-09" db="EMBL/GenBank/DDBJ databases">
        <title>YIM 48816 draft genome.</title>
        <authorList>
            <person name="Jiang L."/>
        </authorList>
    </citation>
    <scope>NUCLEOTIDE SEQUENCE [LARGE SCALE GENOMIC DNA]</scope>
    <source>
        <strain evidence="1 2">YIM 48816</strain>
    </source>
</reference>
<dbReference type="AlphaFoldDB" id="A0A6L3SUG6"/>
<comment type="caution">
    <text evidence="1">The sequence shown here is derived from an EMBL/GenBank/DDBJ whole genome shotgun (WGS) entry which is preliminary data.</text>
</comment>